<organism evidence="1 2">
    <name type="scientific">Geomonas terrae</name>
    <dbReference type="NCBI Taxonomy" id="2562681"/>
    <lineage>
        <taxon>Bacteria</taxon>
        <taxon>Pseudomonadati</taxon>
        <taxon>Thermodesulfobacteriota</taxon>
        <taxon>Desulfuromonadia</taxon>
        <taxon>Geobacterales</taxon>
        <taxon>Geobacteraceae</taxon>
        <taxon>Geomonas</taxon>
    </lineage>
</organism>
<keyword evidence="1" id="KW-0449">Lipoprotein</keyword>
<dbReference type="PROSITE" id="PS51257">
    <property type="entry name" value="PROKAR_LIPOPROTEIN"/>
    <property type="match status" value="1"/>
</dbReference>
<accession>A0A4S1CD96</accession>
<name>A0A4S1CD96_9BACT</name>
<dbReference type="AlphaFoldDB" id="A0A4S1CD96"/>
<evidence type="ECO:0000313" key="2">
    <source>
        <dbReference type="Proteomes" id="UP000306416"/>
    </source>
</evidence>
<reference evidence="1 2" key="1">
    <citation type="submission" date="2019-04" db="EMBL/GenBank/DDBJ databases">
        <title>Geobacter oryzae sp. nov., ferric-reducing bacteria isolated from paddy soil.</title>
        <authorList>
            <person name="Xu Z."/>
            <person name="Masuda Y."/>
            <person name="Itoh H."/>
            <person name="Senoo K."/>
        </authorList>
    </citation>
    <scope>NUCLEOTIDE SEQUENCE [LARGE SCALE GENOMIC DNA]</scope>
    <source>
        <strain evidence="1 2">Red111</strain>
    </source>
</reference>
<dbReference type="InterPro" id="IPR038706">
    <property type="entry name" value="Type_VI_SciN-like_sf"/>
</dbReference>
<dbReference type="RefSeq" id="WP_135870901.1">
    <property type="nucleotide sequence ID" value="NZ_SRSC01000003.1"/>
</dbReference>
<protein>
    <submittedName>
        <fullName evidence="1">Type VI secretion system lipoprotein TssJ</fullName>
    </submittedName>
</protein>
<dbReference type="EMBL" id="SRSC01000003">
    <property type="protein sequence ID" value="TGU71369.1"/>
    <property type="molecule type" value="Genomic_DNA"/>
</dbReference>
<dbReference type="InterPro" id="IPR017734">
    <property type="entry name" value="T6SS_SciN"/>
</dbReference>
<dbReference type="Gene3D" id="2.60.40.4150">
    <property type="entry name" value="Type VI secretion system, lipoprotein SciN"/>
    <property type="match status" value="1"/>
</dbReference>
<sequence length="161" mass="17554">MHKYNLVIAVMAGCLTAACSPQVRGEGEGSGSTMIRLRVQADPQLNRYEKTSHALMLCLYQLREPEGFRLLVQARDGLPRLLECGRFDASVVSVRQIVVQPGQTVSQTCDKAEGARYIGLATGYYQQGKKATELVLLPTESMGGRLRVDLGAQEIAGARVE</sequence>
<dbReference type="Proteomes" id="UP000306416">
    <property type="component" value="Unassembled WGS sequence"/>
</dbReference>
<gene>
    <name evidence="1" type="primary">tssJ</name>
    <name evidence="1" type="ORF">E4633_13620</name>
</gene>
<comment type="caution">
    <text evidence="1">The sequence shown here is derived from an EMBL/GenBank/DDBJ whole genome shotgun (WGS) entry which is preliminary data.</text>
</comment>
<dbReference type="Pfam" id="PF12790">
    <property type="entry name" value="T6SS-SciN"/>
    <property type="match status" value="1"/>
</dbReference>
<proteinExistence type="predicted"/>
<evidence type="ECO:0000313" key="1">
    <source>
        <dbReference type="EMBL" id="TGU71369.1"/>
    </source>
</evidence>
<dbReference type="NCBIfam" id="TIGR03352">
    <property type="entry name" value="VI_chp_3"/>
    <property type="match status" value="1"/>
</dbReference>
<keyword evidence="2" id="KW-1185">Reference proteome</keyword>